<evidence type="ECO:0000313" key="1">
    <source>
        <dbReference type="EMBL" id="NIY56928.1"/>
    </source>
</evidence>
<protein>
    <submittedName>
        <fullName evidence="1">Uncharacterized protein</fullName>
    </submittedName>
</protein>
<dbReference type="EMBL" id="QPQM01000018">
    <property type="protein sequence ID" value="NIY56928.1"/>
    <property type="molecule type" value="Genomic_DNA"/>
</dbReference>
<dbReference type="AlphaFoldDB" id="A0AAP6X6Z4"/>
<organism evidence="1 2">
    <name type="scientific">Francisella orientalis</name>
    <dbReference type="NCBI Taxonomy" id="299583"/>
    <lineage>
        <taxon>Bacteria</taxon>
        <taxon>Pseudomonadati</taxon>
        <taxon>Pseudomonadota</taxon>
        <taxon>Gammaproteobacteria</taxon>
        <taxon>Thiotrichales</taxon>
        <taxon>Francisellaceae</taxon>
        <taxon>Francisella</taxon>
    </lineage>
</organism>
<gene>
    <name evidence="1" type="ORF">CHQ83_06735</name>
</gene>
<dbReference type="RefSeq" id="WP_014715176.1">
    <property type="nucleotide sequence ID" value="NZ_CP022947.1"/>
</dbReference>
<evidence type="ECO:0000313" key="2">
    <source>
        <dbReference type="Proteomes" id="UP000774689"/>
    </source>
</evidence>
<accession>A0AAP6X6Z4</accession>
<reference evidence="1" key="1">
    <citation type="journal article" date="2020" name="Int. J. Syst. Evol. Microbiol.">
        <title>Reclassification of Francisella noatunensis subsp. orientalis Ottem et al. 2009 as Francisella orientalis sp. nov., Francisella noatunensis subsp. chilensis subsp. nov. and emended description of Francisella noatunensis.</title>
        <authorList>
            <person name="Ramirez-Paredes J.G."/>
            <person name="Larsson P."/>
            <person name="Thompson K.D."/>
            <person name="Penman D.J."/>
            <person name="Busse H.J."/>
            <person name="Ohrman C."/>
            <person name="Sjodin A."/>
            <person name="Soto E."/>
            <person name="Richards R.H."/>
            <person name="Adams A."/>
            <person name="Colquhoun D.J."/>
        </authorList>
    </citation>
    <scope>NUCLEOTIDE SEQUENCE</scope>
    <source>
        <strain evidence="1">LADL-07285A</strain>
    </source>
</reference>
<dbReference type="Proteomes" id="UP000774689">
    <property type="component" value="Unassembled WGS sequence"/>
</dbReference>
<proteinExistence type="predicted"/>
<comment type="caution">
    <text evidence="1">The sequence shown here is derived from an EMBL/GenBank/DDBJ whole genome shotgun (WGS) entry which is preliminary data.</text>
</comment>
<sequence length="89" mass="10464">MDVFLLDVMAEMLANPLYFLSYINKRTSYIEEFLSSSEITILSFHLKNNLYLEDDINLVALDESIVYDLDSALYVRKNDILVMIRQMVF</sequence>
<name>A0AAP6X6Z4_9GAMM</name>